<sequence>MKPAYFSMALGLALFVSACNNDSTSPGGTATANSDQSDKTGTTAVPAETAKGNSSVNAIVGHYMHVKDALAGDNGSEAAAGAKAMVAELSKVDASGFTQEQQKTYADVSDDLKEMAEHIAESASKIDHQREHFVMMSDDVKALVKSFGWDAPLYVGHCPMANGDKGADWLSKEEAISNPYMGKKMPKCGNVKEVIK</sequence>
<dbReference type="RefSeq" id="WP_345257530.1">
    <property type="nucleotide sequence ID" value="NZ_BAABGY010000014.1"/>
</dbReference>
<gene>
    <name evidence="4" type="ORF">GCM10023184_38780</name>
</gene>
<dbReference type="EMBL" id="BAABGY010000014">
    <property type="protein sequence ID" value="GAA4340817.1"/>
    <property type="molecule type" value="Genomic_DNA"/>
</dbReference>
<evidence type="ECO:0000256" key="1">
    <source>
        <dbReference type="SAM" id="MobiDB-lite"/>
    </source>
</evidence>
<keyword evidence="2" id="KW-0732">Signal</keyword>
<proteinExistence type="predicted"/>
<feature type="signal peptide" evidence="2">
    <location>
        <begin position="1"/>
        <end position="18"/>
    </location>
</feature>
<dbReference type="PROSITE" id="PS51257">
    <property type="entry name" value="PROKAR_LIPOPROTEIN"/>
    <property type="match status" value="1"/>
</dbReference>
<feature type="compositionally biased region" description="Polar residues" evidence="1">
    <location>
        <begin position="24"/>
        <end position="43"/>
    </location>
</feature>
<evidence type="ECO:0000256" key="2">
    <source>
        <dbReference type="SAM" id="SignalP"/>
    </source>
</evidence>
<accession>A0ABP8HLH5</accession>
<evidence type="ECO:0000313" key="5">
    <source>
        <dbReference type="Proteomes" id="UP001501725"/>
    </source>
</evidence>
<feature type="domain" description="DUF3347" evidence="3">
    <location>
        <begin position="59"/>
        <end position="148"/>
    </location>
</feature>
<evidence type="ECO:0000259" key="3">
    <source>
        <dbReference type="Pfam" id="PF11827"/>
    </source>
</evidence>
<dbReference type="Pfam" id="PF11827">
    <property type="entry name" value="DUF3347"/>
    <property type="match status" value="1"/>
</dbReference>
<keyword evidence="5" id="KW-1185">Reference proteome</keyword>
<organism evidence="4 5">
    <name type="scientific">Flaviaesturariibacter amylovorans</name>
    <dbReference type="NCBI Taxonomy" id="1084520"/>
    <lineage>
        <taxon>Bacteria</taxon>
        <taxon>Pseudomonadati</taxon>
        <taxon>Bacteroidota</taxon>
        <taxon>Chitinophagia</taxon>
        <taxon>Chitinophagales</taxon>
        <taxon>Chitinophagaceae</taxon>
        <taxon>Flaviaestuariibacter</taxon>
    </lineage>
</organism>
<reference evidence="5" key="1">
    <citation type="journal article" date="2019" name="Int. J. Syst. Evol. Microbiol.">
        <title>The Global Catalogue of Microorganisms (GCM) 10K type strain sequencing project: providing services to taxonomists for standard genome sequencing and annotation.</title>
        <authorList>
            <consortium name="The Broad Institute Genomics Platform"/>
            <consortium name="The Broad Institute Genome Sequencing Center for Infectious Disease"/>
            <person name="Wu L."/>
            <person name="Ma J."/>
        </authorList>
    </citation>
    <scope>NUCLEOTIDE SEQUENCE [LARGE SCALE GENOMIC DNA]</scope>
    <source>
        <strain evidence="5">JCM 17919</strain>
    </source>
</reference>
<name>A0ABP8HLH5_9BACT</name>
<evidence type="ECO:0000313" key="4">
    <source>
        <dbReference type="EMBL" id="GAA4340817.1"/>
    </source>
</evidence>
<protein>
    <recommendedName>
        <fullName evidence="3">DUF3347 domain-containing protein</fullName>
    </recommendedName>
</protein>
<feature type="chain" id="PRO_5046847731" description="DUF3347 domain-containing protein" evidence="2">
    <location>
        <begin position="19"/>
        <end position="196"/>
    </location>
</feature>
<dbReference type="Proteomes" id="UP001501725">
    <property type="component" value="Unassembled WGS sequence"/>
</dbReference>
<dbReference type="InterPro" id="IPR021782">
    <property type="entry name" value="DUF3347"/>
</dbReference>
<feature type="region of interest" description="Disordered" evidence="1">
    <location>
        <begin position="24"/>
        <end position="47"/>
    </location>
</feature>
<comment type="caution">
    <text evidence="4">The sequence shown here is derived from an EMBL/GenBank/DDBJ whole genome shotgun (WGS) entry which is preliminary data.</text>
</comment>